<reference evidence="2" key="1">
    <citation type="submission" date="2023-07" db="EMBL/GenBank/DDBJ databases">
        <title>30 novel species of actinomycetes from the DSMZ collection.</title>
        <authorList>
            <person name="Nouioui I."/>
        </authorList>
    </citation>
    <scope>NUCLEOTIDE SEQUENCE [LARGE SCALE GENOMIC DNA]</scope>
    <source>
        <strain evidence="2">DSM 44399</strain>
    </source>
</reference>
<proteinExistence type="predicted"/>
<comment type="caution">
    <text evidence="1">The sequence shown here is derived from an EMBL/GenBank/DDBJ whole genome shotgun (WGS) entry which is preliminary data.</text>
</comment>
<evidence type="ECO:0008006" key="3">
    <source>
        <dbReference type="Google" id="ProtNLM"/>
    </source>
</evidence>
<dbReference type="RefSeq" id="WP_311422969.1">
    <property type="nucleotide sequence ID" value="NZ_JAVREH010000010.1"/>
</dbReference>
<accession>A0ABU2JA04</accession>
<evidence type="ECO:0000313" key="1">
    <source>
        <dbReference type="EMBL" id="MDT0261815.1"/>
    </source>
</evidence>
<dbReference type="Proteomes" id="UP001183176">
    <property type="component" value="Unassembled WGS sequence"/>
</dbReference>
<keyword evidence="2" id="KW-1185">Reference proteome</keyword>
<dbReference type="EMBL" id="JAVREH010000010">
    <property type="protein sequence ID" value="MDT0261815.1"/>
    <property type="molecule type" value="Genomic_DNA"/>
</dbReference>
<protein>
    <recommendedName>
        <fullName evidence="3">Ribbon-helix-helix protein, CopG family</fullName>
    </recommendedName>
</protein>
<sequence length="82" mass="8578">MDAPKAKITITLRPEVLADIRERVAAGQARSVSAYVEHAIVGQLAAEADFDALLAEVLAETGGPLTDQERASARRVLHGGAA</sequence>
<name>A0ABU2JA04_9ACTN</name>
<evidence type="ECO:0000313" key="2">
    <source>
        <dbReference type="Proteomes" id="UP001183176"/>
    </source>
</evidence>
<gene>
    <name evidence="1" type="ORF">RM423_10445</name>
</gene>
<organism evidence="1 2">
    <name type="scientific">Jatrophihabitans lederbergiae</name>
    <dbReference type="NCBI Taxonomy" id="3075547"/>
    <lineage>
        <taxon>Bacteria</taxon>
        <taxon>Bacillati</taxon>
        <taxon>Actinomycetota</taxon>
        <taxon>Actinomycetes</taxon>
        <taxon>Jatrophihabitantales</taxon>
        <taxon>Jatrophihabitantaceae</taxon>
        <taxon>Jatrophihabitans</taxon>
    </lineage>
</organism>